<feature type="coiled-coil region" evidence="1">
    <location>
        <begin position="148"/>
        <end position="190"/>
    </location>
</feature>
<comment type="caution">
    <text evidence="2">The sequence shown here is derived from an EMBL/GenBank/DDBJ whole genome shotgun (WGS) entry which is preliminary data.</text>
</comment>
<evidence type="ECO:0000256" key="1">
    <source>
        <dbReference type="SAM" id="Coils"/>
    </source>
</evidence>
<dbReference type="Proteomes" id="UP000325902">
    <property type="component" value="Unassembled WGS sequence"/>
</dbReference>
<dbReference type="EMBL" id="VCHE01000207">
    <property type="protein sequence ID" value="KAB2569279.1"/>
    <property type="molecule type" value="Genomic_DNA"/>
</dbReference>
<evidence type="ECO:0008006" key="4">
    <source>
        <dbReference type="Google" id="ProtNLM"/>
    </source>
</evidence>
<keyword evidence="3" id="KW-1185">Reference proteome</keyword>
<name>A0A5N5CVB6_9PEZI</name>
<dbReference type="AlphaFoldDB" id="A0A5N5CVB6"/>
<keyword evidence="1" id="KW-0175">Coiled coil</keyword>
<reference evidence="2 3" key="1">
    <citation type="journal article" date="2019" name="Sci. Rep.">
        <title>A multi-omics analysis of the grapevine pathogen Lasiodiplodia theobromae reveals that temperature affects the expression of virulence- and pathogenicity-related genes.</title>
        <authorList>
            <person name="Felix C."/>
            <person name="Meneses R."/>
            <person name="Goncalves M.F.M."/>
            <person name="Tilleman L."/>
            <person name="Duarte A.S."/>
            <person name="Jorrin-Novo J.V."/>
            <person name="Van de Peer Y."/>
            <person name="Deforce D."/>
            <person name="Van Nieuwerburgh F."/>
            <person name="Esteves A.C."/>
            <person name="Alves A."/>
        </authorList>
    </citation>
    <scope>NUCLEOTIDE SEQUENCE [LARGE SCALE GENOMIC DNA]</scope>
    <source>
        <strain evidence="2 3">LA-SOL3</strain>
    </source>
</reference>
<protein>
    <recommendedName>
        <fullName evidence="4">Fungal N-terminal domain-containing protein</fullName>
    </recommendedName>
</protein>
<gene>
    <name evidence="2" type="ORF">DBV05_g12045</name>
</gene>
<sequence>MEIIGTVGAVVGLVGAIGSVSKALDGFIRTMRLADRDAYLTHTELTTLGHLLMHFDQLVSNHDSQGAQLNGQSGLQNPVLRQGKHLIRKMKRVLKEIGMFDKGDLQTGKQRWLSRFRWYIRKKEVLQLCVQFNQIKVSITAFVSMVGLESVRDELQKVRDEMKKMYREQLPGYEGRIARLREIRKQLERRV</sequence>
<evidence type="ECO:0000313" key="2">
    <source>
        <dbReference type="EMBL" id="KAB2569279.1"/>
    </source>
</evidence>
<accession>A0A5N5CVB6</accession>
<organism evidence="2 3">
    <name type="scientific">Lasiodiplodia theobromae</name>
    <dbReference type="NCBI Taxonomy" id="45133"/>
    <lineage>
        <taxon>Eukaryota</taxon>
        <taxon>Fungi</taxon>
        <taxon>Dikarya</taxon>
        <taxon>Ascomycota</taxon>
        <taxon>Pezizomycotina</taxon>
        <taxon>Dothideomycetes</taxon>
        <taxon>Dothideomycetes incertae sedis</taxon>
        <taxon>Botryosphaeriales</taxon>
        <taxon>Botryosphaeriaceae</taxon>
        <taxon>Lasiodiplodia</taxon>
    </lineage>
</organism>
<dbReference type="OrthoDB" id="10499626at2759"/>
<proteinExistence type="predicted"/>
<evidence type="ECO:0000313" key="3">
    <source>
        <dbReference type="Proteomes" id="UP000325902"/>
    </source>
</evidence>